<reference evidence="2" key="1">
    <citation type="journal article" date="2019" name="Int. J. Syst. Evol. Microbiol.">
        <title>The Global Catalogue of Microorganisms (GCM) 10K type strain sequencing project: providing services to taxonomists for standard genome sequencing and annotation.</title>
        <authorList>
            <consortium name="The Broad Institute Genomics Platform"/>
            <consortium name="The Broad Institute Genome Sequencing Center for Infectious Disease"/>
            <person name="Wu L."/>
            <person name="Ma J."/>
        </authorList>
    </citation>
    <scope>NUCLEOTIDE SEQUENCE [LARGE SCALE GENOMIC DNA]</scope>
    <source>
        <strain evidence="2">JCM 14718</strain>
    </source>
</reference>
<evidence type="ECO:0000313" key="1">
    <source>
        <dbReference type="EMBL" id="GAA1703300.1"/>
    </source>
</evidence>
<evidence type="ECO:0008006" key="3">
    <source>
        <dbReference type="Google" id="ProtNLM"/>
    </source>
</evidence>
<accession>A0ABP4UE74</accession>
<dbReference type="Proteomes" id="UP001500618">
    <property type="component" value="Unassembled WGS sequence"/>
</dbReference>
<name>A0ABP4UE74_9ACTN</name>
<dbReference type="SUPFAM" id="SSF54427">
    <property type="entry name" value="NTF2-like"/>
    <property type="match status" value="1"/>
</dbReference>
<dbReference type="InterPro" id="IPR032710">
    <property type="entry name" value="NTF2-like_dom_sf"/>
</dbReference>
<proteinExistence type="predicted"/>
<protein>
    <recommendedName>
        <fullName evidence="3">Nuclear transport factor 2 family protein</fullName>
    </recommendedName>
</protein>
<comment type="caution">
    <text evidence="1">The sequence shown here is derived from an EMBL/GenBank/DDBJ whole genome shotgun (WGS) entry which is preliminary data.</text>
</comment>
<gene>
    <name evidence="1" type="ORF">GCM10009765_60800</name>
</gene>
<organism evidence="1 2">
    <name type="scientific">Fodinicola feengrottensis</name>
    <dbReference type="NCBI Taxonomy" id="435914"/>
    <lineage>
        <taxon>Bacteria</taxon>
        <taxon>Bacillati</taxon>
        <taxon>Actinomycetota</taxon>
        <taxon>Actinomycetes</taxon>
        <taxon>Mycobacteriales</taxon>
        <taxon>Fodinicola</taxon>
    </lineage>
</organism>
<dbReference type="RefSeq" id="WP_344313702.1">
    <property type="nucleotide sequence ID" value="NZ_BAAANY010000027.1"/>
</dbReference>
<sequence>MATDPRTSRAVATAFLERLGKQDQDGIQELFASGIDRLVPGSDTLPWTGRRTRREDVAPYFTTLWSVFAPGKSKVALERTIVEDGEIDRMHLYKDTLTADRALNAGGLTPARDWTSAGERHDA</sequence>
<keyword evidence="2" id="KW-1185">Reference proteome</keyword>
<dbReference type="Gene3D" id="3.10.450.50">
    <property type="match status" value="1"/>
</dbReference>
<dbReference type="EMBL" id="BAAANY010000027">
    <property type="protein sequence ID" value="GAA1703300.1"/>
    <property type="molecule type" value="Genomic_DNA"/>
</dbReference>
<evidence type="ECO:0000313" key="2">
    <source>
        <dbReference type="Proteomes" id="UP001500618"/>
    </source>
</evidence>